<dbReference type="SMART" id="SM00829">
    <property type="entry name" value="PKS_ER"/>
    <property type="match status" value="1"/>
</dbReference>
<dbReference type="Pfam" id="PF08240">
    <property type="entry name" value="ADH_N"/>
    <property type="match status" value="1"/>
</dbReference>
<feature type="domain" description="Enoyl reductase (ER)" evidence="2">
    <location>
        <begin position="13"/>
        <end position="325"/>
    </location>
</feature>
<dbReference type="CDD" id="cd08271">
    <property type="entry name" value="MDR5"/>
    <property type="match status" value="1"/>
</dbReference>
<name>A0ABW1RAV5_9LACO</name>
<dbReference type="SUPFAM" id="SSF51735">
    <property type="entry name" value="NAD(P)-binding Rossmann-fold domains"/>
    <property type="match status" value="1"/>
</dbReference>
<evidence type="ECO:0000313" key="4">
    <source>
        <dbReference type="Proteomes" id="UP001596289"/>
    </source>
</evidence>
<organism evidence="3 4">
    <name type="scientific">Loigolactobacillus jiayinensis</name>
    <dbReference type="NCBI Taxonomy" id="2486016"/>
    <lineage>
        <taxon>Bacteria</taxon>
        <taxon>Bacillati</taxon>
        <taxon>Bacillota</taxon>
        <taxon>Bacilli</taxon>
        <taxon>Lactobacillales</taxon>
        <taxon>Lactobacillaceae</taxon>
        <taxon>Loigolactobacillus</taxon>
    </lineage>
</organism>
<proteinExistence type="predicted"/>
<comment type="caution">
    <text evidence="3">The sequence shown here is derived from an EMBL/GenBank/DDBJ whole genome shotgun (WGS) entry which is preliminary data.</text>
</comment>
<reference evidence="4" key="1">
    <citation type="journal article" date="2019" name="Int. J. Syst. Evol. Microbiol.">
        <title>The Global Catalogue of Microorganisms (GCM) 10K type strain sequencing project: providing services to taxonomists for standard genome sequencing and annotation.</title>
        <authorList>
            <consortium name="The Broad Institute Genomics Platform"/>
            <consortium name="The Broad Institute Genome Sequencing Center for Infectious Disease"/>
            <person name="Wu L."/>
            <person name="Ma J."/>
        </authorList>
    </citation>
    <scope>NUCLEOTIDE SEQUENCE [LARGE SCALE GENOMIC DNA]</scope>
    <source>
        <strain evidence="4">CCM 8904</strain>
    </source>
</reference>
<dbReference type="PANTHER" id="PTHR44154:SF1">
    <property type="entry name" value="QUINONE OXIDOREDUCTASE"/>
    <property type="match status" value="1"/>
</dbReference>
<dbReference type="Proteomes" id="UP001596289">
    <property type="component" value="Unassembled WGS sequence"/>
</dbReference>
<evidence type="ECO:0000313" key="3">
    <source>
        <dbReference type="EMBL" id="MFC6170020.1"/>
    </source>
</evidence>
<dbReference type="InterPro" id="IPR013149">
    <property type="entry name" value="ADH-like_C"/>
</dbReference>
<dbReference type="InterPro" id="IPR051603">
    <property type="entry name" value="Zinc-ADH_QOR/CCCR"/>
</dbReference>
<protein>
    <submittedName>
        <fullName evidence="3">Zinc-binding dehydrogenase</fullName>
    </submittedName>
</protein>
<dbReference type="InterPro" id="IPR013154">
    <property type="entry name" value="ADH-like_N"/>
</dbReference>
<keyword evidence="4" id="KW-1185">Reference proteome</keyword>
<dbReference type="RefSeq" id="WP_125552022.1">
    <property type="nucleotide sequence ID" value="NZ_JBHSSL010000028.1"/>
</dbReference>
<dbReference type="PANTHER" id="PTHR44154">
    <property type="entry name" value="QUINONE OXIDOREDUCTASE"/>
    <property type="match status" value="1"/>
</dbReference>
<dbReference type="EMBL" id="JBHSSL010000028">
    <property type="protein sequence ID" value="MFC6170020.1"/>
    <property type="molecule type" value="Genomic_DNA"/>
</dbReference>
<dbReference type="SUPFAM" id="SSF50129">
    <property type="entry name" value="GroES-like"/>
    <property type="match status" value="1"/>
</dbReference>
<sequence>MRAIYLNTATDHGLDALTIGERPQPQPAAEEILVRVHAVGLNPVDYKLIEGGNKKWQYPHILGLDVAGEIVALGPQVSGFAVGERVFYHGDLTKDGGFAEYATVKSYAVAKMPAELSYEQAAALLCGAMTAYAALYRKASLANRHTVLIHAGAGGVGGIAVQLAKHSGLTVYTTASSRKRALAKRLLPDHIIDYQTTDVTAAIKELTHGHGVDLIINTVGTKEATADLQRLAYNGALVTIVGGPDLSDHALEQRGQSWLSVNLGGAHQSNNLQQQTDLAVMAAELGKLVVAKQLDPLIERVLAFEQIPQGLQALKQHLISGKVVARLN</sequence>
<keyword evidence="1" id="KW-0521">NADP</keyword>
<dbReference type="Pfam" id="PF00107">
    <property type="entry name" value="ADH_zinc_N"/>
    <property type="match status" value="1"/>
</dbReference>
<dbReference type="InterPro" id="IPR011032">
    <property type="entry name" value="GroES-like_sf"/>
</dbReference>
<evidence type="ECO:0000256" key="1">
    <source>
        <dbReference type="ARBA" id="ARBA00022857"/>
    </source>
</evidence>
<dbReference type="InterPro" id="IPR020843">
    <property type="entry name" value="ER"/>
</dbReference>
<dbReference type="Gene3D" id="3.90.180.10">
    <property type="entry name" value="Medium-chain alcohol dehydrogenases, catalytic domain"/>
    <property type="match status" value="1"/>
</dbReference>
<gene>
    <name evidence="3" type="ORF">ACFQGP_05410</name>
</gene>
<evidence type="ECO:0000259" key="2">
    <source>
        <dbReference type="SMART" id="SM00829"/>
    </source>
</evidence>
<dbReference type="Gene3D" id="3.40.50.720">
    <property type="entry name" value="NAD(P)-binding Rossmann-like Domain"/>
    <property type="match status" value="1"/>
</dbReference>
<accession>A0ABW1RAV5</accession>
<dbReference type="InterPro" id="IPR036291">
    <property type="entry name" value="NAD(P)-bd_dom_sf"/>
</dbReference>